<evidence type="ECO:0000256" key="7">
    <source>
        <dbReference type="ARBA" id="ARBA00022679"/>
    </source>
</evidence>
<sequence>MSGTKRKQTSNSNNNNYNTNNSPKSIPSWLLVIYATPLVILSLCIYYLVNQHVDISYVDEIFHIPQTQKYCKHIFNEWDDKITTLPGLYVFAWIYVELLSPLLSLFNSSININDTICSLSTLRSFNALLVLPNFIVVYLILKSISNNNGKQQDYQSLLFKTYSLVLFPIFYFFHFLYYTDVLSTLSVLISYYYSLNRKYTVSSLFGLIGIFIRQTNICWLFFIASVSVLNEATRKKYISNDNDGLVKQIKQLIIYAFKNIFEIIKLFYGYVIVGIAFLVFLKINGGIVVGDKSNHESSFHFPQILYFSLLLVGFDVFSAISDSKLNPLTCIKTYFTRLRQQPLSTIIGTLVCVSVLAVLIDKFTIHHRFILADNRHYTFYLWNRLFLRYPLFKYSLIPLYMYSIYYIKTNLSQRNCSLWILFYTICTSLVLLPSPLVEPRYYLVPFLIYQCNTITSKRTLFVQIIYYLLINTLTIGIFLYRPFTYPDGTTGRFFW</sequence>
<evidence type="ECO:0000256" key="9">
    <source>
        <dbReference type="ARBA" id="ARBA00022824"/>
    </source>
</evidence>
<evidence type="ECO:0000313" key="15">
    <source>
        <dbReference type="EMBL" id="KAF2069770.1"/>
    </source>
</evidence>
<evidence type="ECO:0000256" key="13">
    <source>
        <dbReference type="ARBA" id="ARBA00048064"/>
    </source>
</evidence>
<evidence type="ECO:0000256" key="12">
    <source>
        <dbReference type="ARBA" id="ARBA00044727"/>
    </source>
</evidence>
<dbReference type="Pfam" id="PF04922">
    <property type="entry name" value="DIE2_ALG10"/>
    <property type="match status" value="1"/>
</dbReference>
<dbReference type="AlphaFoldDB" id="A0A8J4PMS2"/>
<comment type="subcellular location">
    <subcellularLocation>
        <location evidence="1">Endoplasmic reticulum membrane</location>
        <topology evidence="1">Multi-pass membrane protein</topology>
    </subcellularLocation>
</comment>
<comment type="function">
    <text evidence="12">Dol-P-Glc:Glc(2)Man(9)GlcNAc(2)-PP-Dol alpha-1,2-glucosyltransferase that operates in the biosynthetic pathway of dolichol-linked oligosaccharides, the glycan precursors employed in protein asparagine (N)-glycosylation. The assembly of dolichol-linked oligosaccharides begins on the cytosolic side of the endoplasmic reticulum membrane and finishes in its lumen. The sequential addition of sugars to dolichol pyrophosphate produces dolichol-linked oligosaccharides containing fourteen sugars, including two GlcNAcs, nine mannoses and three glucoses. Once assembled, the oligosaccharide is transferred from the lipid to nascent proteins by oligosaccharyltransferases. In the lumen of the endoplasmic reticulum, adds the third and last glucose residue from dolichyl phosphate glucose (Dol-P-Glc) onto the lipid-linked oligosaccharide intermediate Glc(2)Man(9)GlcNAc(2)-PP-Dol to produce Glc(3)Man(9)GlcNAc(2)-PP-Dol.</text>
</comment>
<proteinExistence type="inferred from homology"/>
<dbReference type="GO" id="GO:0005789">
    <property type="term" value="C:endoplasmic reticulum membrane"/>
    <property type="evidence" value="ECO:0007669"/>
    <property type="project" value="UniProtKB-SubCell"/>
</dbReference>
<keyword evidence="9" id="KW-0256">Endoplasmic reticulum</keyword>
<dbReference type="EC" id="2.4.1.256" evidence="4 14"/>
<dbReference type="PIRSF" id="PIRSF028810">
    <property type="entry name" value="Alpha1_2_glucosyltferase_Alg10"/>
    <property type="match status" value="1"/>
</dbReference>
<dbReference type="OrthoDB" id="4769at2759"/>
<evidence type="ECO:0000256" key="8">
    <source>
        <dbReference type="ARBA" id="ARBA00022692"/>
    </source>
</evidence>
<gene>
    <name evidence="15" type="ORF">CYY_008909</name>
</gene>
<feature type="transmembrane region" description="Helical" evidence="14">
    <location>
        <begin position="88"/>
        <end position="110"/>
    </location>
</feature>
<dbReference type="GO" id="GO:0006488">
    <property type="term" value="P:dolichol-linked oligosaccharide biosynthetic process"/>
    <property type="evidence" value="ECO:0007669"/>
    <property type="project" value="UniProtKB-UniRule"/>
</dbReference>
<keyword evidence="6 14" id="KW-0328">Glycosyltransferase</keyword>
<feature type="transmembrane region" description="Helical" evidence="14">
    <location>
        <begin position="342"/>
        <end position="365"/>
    </location>
</feature>
<dbReference type="EMBL" id="AJWJ01000597">
    <property type="protein sequence ID" value="KAF2069770.1"/>
    <property type="molecule type" value="Genomic_DNA"/>
</dbReference>
<feature type="transmembrane region" description="Helical" evidence="14">
    <location>
        <begin position="162"/>
        <end position="193"/>
    </location>
</feature>
<dbReference type="PANTHER" id="PTHR12989">
    <property type="entry name" value="ALPHA-1,2-GLUCOSYLTRANSFERASE ALG10"/>
    <property type="match status" value="1"/>
</dbReference>
<name>A0A8J4PMS2_9MYCE</name>
<feature type="transmembrane region" description="Helical" evidence="14">
    <location>
        <begin position="205"/>
        <end position="229"/>
    </location>
</feature>
<comment type="pathway">
    <text evidence="2">Protein modification; protein glycosylation.</text>
</comment>
<feature type="transmembrane region" description="Helical" evidence="14">
    <location>
        <begin position="26"/>
        <end position="49"/>
    </location>
</feature>
<keyword evidence="16" id="KW-1185">Reference proteome</keyword>
<keyword evidence="10 14" id="KW-1133">Transmembrane helix</keyword>
<organism evidence="15 16">
    <name type="scientific">Polysphondylium violaceum</name>
    <dbReference type="NCBI Taxonomy" id="133409"/>
    <lineage>
        <taxon>Eukaryota</taxon>
        <taxon>Amoebozoa</taxon>
        <taxon>Evosea</taxon>
        <taxon>Eumycetozoa</taxon>
        <taxon>Dictyostelia</taxon>
        <taxon>Dictyosteliales</taxon>
        <taxon>Dictyosteliaceae</taxon>
        <taxon>Polysphondylium</taxon>
    </lineage>
</organism>
<feature type="transmembrane region" description="Helical" evidence="14">
    <location>
        <begin position="418"/>
        <end position="437"/>
    </location>
</feature>
<dbReference type="GO" id="GO:0106073">
    <property type="term" value="F:dolichyl pyrophosphate Glc2Man9GlcNAc2 alpha-1,2-glucosyltransferase activity"/>
    <property type="evidence" value="ECO:0007669"/>
    <property type="project" value="UniProtKB-UniRule"/>
</dbReference>
<feature type="transmembrane region" description="Helical" evidence="14">
    <location>
        <begin position="266"/>
        <end position="283"/>
    </location>
</feature>
<comment type="caution">
    <text evidence="15">The sequence shown here is derived from an EMBL/GenBank/DDBJ whole genome shotgun (WGS) entry which is preliminary data.</text>
</comment>
<dbReference type="InterPro" id="IPR016900">
    <property type="entry name" value="Alg10"/>
</dbReference>
<evidence type="ECO:0000256" key="14">
    <source>
        <dbReference type="PIRNR" id="PIRNR028810"/>
    </source>
</evidence>
<comment type="similarity">
    <text evidence="3 14">Belongs to the ALG10 glucosyltransferase family.</text>
</comment>
<dbReference type="PANTHER" id="PTHR12989:SF10">
    <property type="entry name" value="DOL-P-GLC:GLC(2)MAN(9)GLCNAC(2)-PP-DOL ALPHA-1,2-GLUCOSYLTRANSFERASE-RELATED"/>
    <property type="match status" value="1"/>
</dbReference>
<evidence type="ECO:0000256" key="4">
    <source>
        <dbReference type="ARBA" id="ARBA00011967"/>
    </source>
</evidence>
<evidence type="ECO:0000256" key="6">
    <source>
        <dbReference type="ARBA" id="ARBA00022676"/>
    </source>
</evidence>
<evidence type="ECO:0000256" key="11">
    <source>
        <dbReference type="ARBA" id="ARBA00023136"/>
    </source>
</evidence>
<evidence type="ECO:0000313" key="16">
    <source>
        <dbReference type="Proteomes" id="UP000695562"/>
    </source>
</evidence>
<dbReference type="Proteomes" id="UP000695562">
    <property type="component" value="Unassembled WGS sequence"/>
</dbReference>
<keyword evidence="7" id="KW-0808">Transferase</keyword>
<evidence type="ECO:0000256" key="1">
    <source>
        <dbReference type="ARBA" id="ARBA00004477"/>
    </source>
</evidence>
<evidence type="ECO:0000256" key="5">
    <source>
        <dbReference type="ARBA" id="ARBA00018512"/>
    </source>
</evidence>
<comment type="catalytic activity">
    <reaction evidence="13">
        <text>an alpha-D-Glc-(1-&gt;3)-alpha-D-Glc-(1-&gt;3)-alpha-D-Man-(1-&gt;2)-alpha-D-Man-(1-&gt;2)-alpha-D-Man-(1-&gt;3)-[alpha-D-Man-(1-&gt;2)-alpha-D-Man-(1-&gt;3)-[alpha-D-Man-(1-&gt;2)-alpha-D-Man-(1-&gt;6)]-alpha-D-Man-(1-&gt;6)]-beta-D-Man-(1-&gt;4)-beta-D-GlcNAc-(1-&gt;4)-alpha-D-GlcNAc-diphospho-di-trans,poly-cis-dolichol + a di-trans,poly-cis-dolichyl beta-D-glucosyl phosphate = a alpha-D-Glc-(1-&gt;2)-alpha-D-Glc-(1-&gt;3)-alpha-D-Glc-(1-&gt;3)-alpha-D-Man-(1-&gt;2)-alpha-D-Man-(1-&gt;2)-alpha-D-Man-(1-&gt;3)-[alpha-D-Man-(1-&gt;2)-alpha-D-Man-(1-&gt;3)-[alpha-D-Man-(1-&gt;2)-alpha-D-Man-(1-&gt;6)]-alpha-D-Man-(1-&gt;6)]-beta-D-Man-(1-&gt;4)-beta-D-GlcNAc-(1-&gt;4)-alpha-D-GlcNAc-diphospho-di-trans,poly-cis-dolichol + a di-trans,poly-cis-dolichyl phosphate + H(+)</text>
        <dbReference type="Rhea" id="RHEA:29543"/>
        <dbReference type="Rhea" id="RHEA-COMP:19498"/>
        <dbReference type="Rhea" id="RHEA-COMP:19502"/>
        <dbReference type="Rhea" id="RHEA-COMP:19512"/>
        <dbReference type="Rhea" id="RHEA-COMP:19522"/>
        <dbReference type="ChEBI" id="CHEBI:15378"/>
        <dbReference type="ChEBI" id="CHEBI:57525"/>
        <dbReference type="ChEBI" id="CHEBI:57683"/>
        <dbReference type="ChEBI" id="CHEBI:132522"/>
        <dbReference type="ChEBI" id="CHEBI:132523"/>
        <dbReference type="EC" id="2.4.1.256"/>
    </reaction>
    <physiologicalReaction direction="left-to-right" evidence="13">
        <dbReference type="Rhea" id="RHEA:29544"/>
    </physiologicalReaction>
</comment>
<protein>
    <recommendedName>
        <fullName evidence="5 14">Dol-P-Glc:Glc(2)Man(9)GlcNAc(2)-PP-Dol alpha-1,2-glucosyltransferase</fullName>
        <ecNumber evidence="4 14">2.4.1.256</ecNumber>
    </recommendedName>
</protein>
<feature type="transmembrane region" description="Helical" evidence="14">
    <location>
        <begin position="385"/>
        <end position="406"/>
    </location>
</feature>
<keyword evidence="8 14" id="KW-0812">Transmembrane</keyword>
<feature type="transmembrane region" description="Helical" evidence="14">
    <location>
        <begin position="303"/>
        <end position="321"/>
    </location>
</feature>
<evidence type="ECO:0000256" key="10">
    <source>
        <dbReference type="ARBA" id="ARBA00022989"/>
    </source>
</evidence>
<reference evidence="15" key="1">
    <citation type="submission" date="2020-01" db="EMBL/GenBank/DDBJ databases">
        <title>Development of genomics and gene disruption for Polysphondylium violaceum indicates a role for the polyketide synthase stlB in stalk morphogenesis.</title>
        <authorList>
            <person name="Narita B."/>
            <person name="Kawabe Y."/>
            <person name="Kin K."/>
            <person name="Saito T."/>
            <person name="Gibbs R."/>
            <person name="Kuspa A."/>
            <person name="Muzny D."/>
            <person name="Queller D."/>
            <person name="Richards S."/>
            <person name="Strassman J."/>
            <person name="Sucgang R."/>
            <person name="Worley K."/>
            <person name="Schaap P."/>
        </authorList>
    </citation>
    <scope>NUCLEOTIDE SEQUENCE</scope>
    <source>
        <strain evidence="15">QSvi11</strain>
    </source>
</reference>
<accession>A0A8J4PMS2</accession>
<evidence type="ECO:0000256" key="3">
    <source>
        <dbReference type="ARBA" id="ARBA00010600"/>
    </source>
</evidence>
<keyword evidence="11 14" id="KW-0472">Membrane</keyword>
<feature type="transmembrane region" description="Helical" evidence="14">
    <location>
        <begin position="122"/>
        <end position="141"/>
    </location>
</feature>
<feature type="transmembrane region" description="Helical" evidence="14">
    <location>
        <begin position="464"/>
        <end position="483"/>
    </location>
</feature>
<evidence type="ECO:0000256" key="2">
    <source>
        <dbReference type="ARBA" id="ARBA00004922"/>
    </source>
</evidence>